<dbReference type="SMART" id="SM00230">
    <property type="entry name" value="CysPc"/>
    <property type="match status" value="1"/>
</dbReference>
<comment type="caution">
    <text evidence="3">Lacks conserved residue(s) required for the propagation of feature annotation.</text>
</comment>
<dbReference type="GO" id="GO:0005737">
    <property type="term" value="C:cytoplasm"/>
    <property type="evidence" value="ECO:0007669"/>
    <property type="project" value="TreeGrafter"/>
</dbReference>
<dbReference type="GO" id="GO:0006508">
    <property type="term" value="P:proteolysis"/>
    <property type="evidence" value="ECO:0007669"/>
    <property type="project" value="InterPro"/>
</dbReference>
<organism evidence="5 6">
    <name type="scientific">Strongylus vulgaris</name>
    <name type="common">Blood worm</name>
    <dbReference type="NCBI Taxonomy" id="40348"/>
    <lineage>
        <taxon>Eukaryota</taxon>
        <taxon>Metazoa</taxon>
        <taxon>Ecdysozoa</taxon>
        <taxon>Nematoda</taxon>
        <taxon>Chromadorea</taxon>
        <taxon>Rhabditida</taxon>
        <taxon>Rhabditina</taxon>
        <taxon>Rhabditomorpha</taxon>
        <taxon>Strongyloidea</taxon>
        <taxon>Strongylidae</taxon>
        <taxon>Strongylus</taxon>
    </lineage>
</organism>
<dbReference type="Proteomes" id="UP000270094">
    <property type="component" value="Unassembled WGS sequence"/>
</dbReference>
<reference evidence="5 6" key="1">
    <citation type="submission" date="2018-11" db="EMBL/GenBank/DDBJ databases">
        <authorList>
            <consortium name="Pathogen Informatics"/>
        </authorList>
    </citation>
    <scope>NUCLEOTIDE SEQUENCE [LARGE SCALE GENOMIC DNA]</scope>
</reference>
<evidence type="ECO:0000313" key="5">
    <source>
        <dbReference type="EMBL" id="VDM72488.1"/>
    </source>
</evidence>
<dbReference type="AlphaFoldDB" id="A0A3P7KZE8"/>
<gene>
    <name evidence="5" type="ORF">SVUK_LOCUS7486</name>
</gene>
<dbReference type="InterPro" id="IPR038765">
    <property type="entry name" value="Papain-like_cys_pep_sf"/>
</dbReference>
<evidence type="ECO:0000256" key="3">
    <source>
        <dbReference type="PROSITE-ProRule" id="PRU00239"/>
    </source>
</evidence>
<feature type="active site" evidence="2">
    <location>
        <position position="111"/>
    </location>
</feature>
<dbReference type="EMBL" id="UYYB01025577">
    <property type="protein sequence ID" value="VDM72488.1"/>
    <property type="molecule type" value="Genomic_DNA"/>
</dbReference>
<proteinExistence type="inferred from homology"/>
<name>A0A3P7KZE8_STRVU</name>
<dbReference type="InterPro" id="IPR001300">
    <property type="entry name" value="Peptidase_C2_calpain_cat"/>
</dbReference>
<evidence type="ECO:0000259" key="4">
    <source>
        <dbReference type="PROSITE" id="PS50203"/>
    </source>
</evidence>
<dbReference type="PANTHER" id="PTHR10183:SF382">
    <property type="entry name" value="CALPAIN-15"/>
    <property type="match status" value="1"/>
</dbReference>
<dbReference type="PROSITE" id="PS50203">
    <property type="entry name" value="CALPAIN_CAT"/>
    <property type="match status" value="1"/>
</dbReference>
<sequence>MAADGKMPSLCSEVMTDVERRDYKNAVAAYSRIVSFCEQHRTTFVDDIFPHTDESIGDLHAELGPVVGIIPRSFVWLRPEQMFTKDRQAWPWTVFRDPCSSDVEQGVLGNCGLLSAMALIAERPDVLEHILLTKEYSHCGAYQVRWGIRAIYYYLHLIFQIDKFRSQHLFLLRLCIDGQWKIVLVDDFFPCRPATRSIAFAEGRKNQVRHALVLNCYFSFYPLSCEILNYLYLLQLWVPLIEKAL</sequence>
<evidence type="ECO:0000313" key="6">
    <source>
        <dbReference type="Proteomes" id="UP000270094"/>
    </source>
</evidence>
<comment type="similarity">
    <text evidence="1">Belongs to the peptidase C2 family.</text>
</comment>
<dbReference type="OrthoDB" id="424753at2759"/>
<dbReference type="PANTHER" id="PTHR10183">
    <property type="entry name" value="CALPAIN"/>
    <property type="match status" value="1"/>
</dbReference>
<dbReference type="GO" id="GO:0004198">
    <property type="term" value="F:calcium-dependent cysteine-type endopeptidase activity"/>
    <property type="evidence" value="ECO:0007669"/>
    <property type="project" value="InterPro"/>
</dbReference>
<dbReference type="SUPFAM" id="SSF54001">
    <property type="entry name" value="Cysteine proteinases"/>
    <property type="match status" value="1"/>
</dbReference>
<feature type="domain" description="Calpain catalytic" evidence="4">
    <location>
        <begin position="43"/>
        <end position="245"/>
    </location>
</feature>
<protein>
    <recommendedName>
        <fullName evidence="4">Calpain catalytic domain-containing protein</fullName>
    </recommendedName>
</protein>
<evidence type="ECO:0000256" key="1">
    <source>
        <dbReference type="ARBA" id="ARBA00007623"/>
    </source>
</evidence>
<dbReference type="InterPro" id="IPR022684">
    <property type="entry name" value="Calpain_cysteine_protease"/>
</dbReference>
<evidence type="ECO:0000256" key="2">
    <source>
        <dbReference type="PIRSR" id="PIRSR622684-1"/>
    </source>
</evidence>
<accession>A0A3P7KZE8</accession>
<keyword evidence="6" id="KW-1185">Reference proteome</keyword>
<dbReference type="Pfam" id="PF00648">
    <property type="entry name" value="Peptidase_C2"/>
    <property type="match status" value="1"/>
</dbReference>
<feature type="non-terminal residue" evidence="5">
    <location>
        <position position="245"/>
    </location>
</feature>